<keyword evidence="2" id="KW-1185">Reference proteome</keyword>
<reference evidence="1" key="1">
    <citation type="submission" date="2023-11" db="EMBL/GenBank/DDBJ databases">
        <title>Genome assemblies of two species of porcelain crab, Petrolisthes cinctipes and Petrolisthes manimaculis (Anomura: Porcellanidae).</title>
        <authorList>
            <person name="Angst P."/>
        </authorList>
    </citation>
    <scope>NUCLEOTIDE SEQUENCE</scope>
    <source>
        <strain evidence="1">PB745_02</strain>
        <tissue evidence="1">Gill</tissue>
    </source>
</reference>
<dbReference type="Proteomes" id="UP001292094">
    <property type="component" value="Unassembled WGS sequence"/>
</dbReference>
<accession>A0AAE1P437</accession>
<protein>
    <submittedName>
        <fullName evidence="1">Uncharacterized protein</fullName>
    </submittedName>
</protein>
<dbReference type="EMBL" id="JAWZYT010002828">
    <property type="protein sequence ID" value="KAK4301755.1"/>
    <property type="molecule type" value="Genomic_DNA"/>
</dbReference>
<sequence>MDWAVSAVDDTYSLSWSRCSSSLWGFESEDKGTTWREERCGHFPQNVWGRGNDTCVASKHQQALPTKV</sequence>
<evidence type="ECO:0000313" key="1">
    <source>
        <dbReference type="EMBL" id="KAK4301755.1"/>
    </source>
</evidence>
<gene>
    <name evidence="1" type="ORF">Pmani_026107</name>
</gene>
<name>A0AAE1P437_9EUCA</name>
<comment type="caution">
    <text evidence="1">The sequence shown here is derived from an EMBL/GenBank/DDBJ whole genome shotgun (WGS) entry which is preliminary data.</text>
</comment>
<dbReference type="AlphaFoldDB" id="A0AAE1P437"/>
<proteinExistence type="predicted"/>
<evidence type="ECO:0000313" key="2">
    <source>
        <dbReference type="Proteomes" id="UP001292094"/>
    </source>
</evidence>
<organism evidence="1 2">
    <name type="scientific">Petrolisthes manimaculis</name>
    <dbReference type="NCBI Taxonomy" id="1843537"/>
    <lineage>
        <taxon>Eukaryota</taxon>
        <taxon>Metazoa</taxon>
        <taxon>Ecdysozoa</taxon>
        <taxon>Arthropoda</taxon>
        <taxon>Crustacea</taxon>
        <taxon>Multicrustacea</taxon>
        <taxon>Malacostraca</taxon>
        <taxon>Eumalacostraca</taxon>
        <taxon>Eucarida</taxon>
        <taxon>Decapoda</taxon>
        <taxon>Pleocyemata</taxon>
        <taxon>Anomura</taxon>
        <taxon>Galatheoidea</taxon>
        <taxon>Porcellanidae</taxon>
        <taxon>Petrolisthes</taxon>
    </lineage>
</organism>